<feature type="transmembrane region" description="Helical" evidence="4">
    <location>
        <begin position="83"/>
        <end position="99"/>
    </location>
</feature>
<evidence type="ECO:0000256" key="4">
    <source>
        <dbReference type="SAM" id="Phobius"/>
    </source>
</evidence>
<dbReference type="AlphaFoldDB" id="H8GNG8"/>
<evidence type="ECO:0008006" key="7">
    <source>
        <dbReference type="Google" id="ProtNLM"/>
    </source>
</evidence>
<evidence type="ECO:0000313" key="6">
    <source>
        <dbReference type="Proteomes" id="UP000005090"/>
    </source>
</evidence>
<dbReference type="PANTHER" id="PTHR13610">
    <property type="entry name" value="METHYLTRANSFERASE DOMAIN-CONTAINING PROTEIN"/>
    <property type="match status" value="1"/>
</dbReference>
<keyword evidence="4" id="KW-1133">Transmembrane helix</keyword>
<protein>
    <recommendedName>
        <fullName evidence="7">Class I SAM-dependent methyltransferase</fullName>
    </recommendedName>
</protein>
<evidence type="ECO:0000256" key="2">
    <source>
        <dbReference type="ARBA" id="ARBA00022679"/>
    </source>
</evidence>
<accession>H8GNG8</accession>
<keyword evidence="3" id="KW-0949">S-adenosyl-L-methionine</keyword>
<dbReference type="Gene3D" id="3.40.50.150">
    <property type="entry name" value="Vaccinia Virus protein VP39"/>
    <property type="match status" value="1"/>
</dbReference>
<keyword evidence="4" id="KW-0472">Membrane</keyword>
<organism evidence="5 6">
    <name type="scientific">Methylomicrobium album BG8</name>
    <dbReference type="NCBI Taxonomy" id="686340"/>
    <lineage>
        <taxon>Bacteria</taxon>
        <taxon>Pseudomonadati</taxon>
        <taxon>Pseudomonadota</taxon>
        <taxon>Gammaproteobacteria</taxon>
        <taxon>Methylococcales</taxon>
        <taxon>Methylococcaceae</taxon>
        <taxon>Methylomicrobium</taxon>
    </lineage>
</organism>
<sequence>MRLPVVFSALLAQAGALLAAFLAFKASLLFGLLLPWWGLTLLQSATAVVSSWLFGLPPWWFVIQGLFVPMLLLVSGLNLSPHFFLGGFLLLWLIFFSNAKERVPLYLSNETSCAALASLLPGHRPFRFLDLGSGLGGLLARLAEQKPAGRFYGIESAPLPFLVSRLRSKKSGVHVRYGSFWNENLADYDVVYAFLSPEPMAELWRKAKHEMRAGSLFVSNSFAVPDCAPARIVQLNDARHTRLLIWEM</sequence>
<dbReference type="eggNOG" id="COG0220">
    <property type="taxonomic scope" value="Bacteria"/>
</dbReference>
<feature type="transmembrane region" description="Helical" evidence="4">
    <location>
        <begin position="35"/>
        <end position="54"/>
    </location>
</feature>
<proteinExistence type="predicted"/>
<dbReference type="HOGENOM" id="CLU_089659_0_0_6"/>
<dbReference type="EMBL" id="CM001475">
    <property type="protein sequence ID" value="EIC29561.1"/>
    <property type="molecule type" value="Genomic_DNA"/>
</dbReference>
<dbReference type="SUPFAM" id="SSF53335">
    <property type="entry name" value="S-adenosyl-L-methionine-dependent methyltransferases"/>
    <property type="match status" value="1"/>
</dbReference>
<keyword evidence="4" id="KW-0812">Transmembrane</keyword>
<dbReference type="Proteomes" id="UP000005090">
    <property type="component" value="Chromosome"/>
</dbReference>
<keyword evidence="6" id="KW-1185">Reference proteome</keyword>
<dbReference type="InterPro" id="IPR029063">
    <property type="entry name" value="SAM-dependent_MTases_sf"/>
</dbReference>
<name>H8GNG8_METAL</name>
<evidence type="ECO:0000256" key="3">
    <source>
        <dbReference type="ARBA" id="ARBA00022691"/>
    </source>
</evidence>
<dbReference type="PANTHER" id="PTHR13610:SF9">
    <property type="entry name" value="FI06469P"/>
    <property type="match status" value="1"/>
</dbReference>
<evidence type="ECO:0000313" key="5">
    <source>
        <dbReference type="EMBL" id="EIC29561.1"/>
    </source>
</evidence>
<dbReference type="RefSeq" id="WP_005371513.1">
    <property type="nucleotide sequence ID" value="NZ_CM001475.1"/>
</dbReference>
<keyword evidence="1" id="KW-0489">Methyltransferase</keyword>
<reference evidence="5 6" key="1">
    <citation type="journal article" date="2013" name="Genome Announc.">
        <title>Genome Sequence of the Obligate Gammaproteobacterial Methanotroph Methylomicrobium album Strain BG8.</title>
        <authorList>
            <person name="Kits K.D."/>
            <person name="Kalyuzhnaya M.G."/>
            <person name="Klotz M.G."/>
            <person name="Jetten M.S."/>
            <person name="Op den Camp H.J."/>
            <person name="Vuilleumier S."/>
            <person name="Bringel F."/>
            <person name="Dispirito A.A."/>
            <person name="Murrell J.C."/>
            <person name="Bruce D."/>
            <person name="Cheng J.F."/>
            <person name="Copeland A."/>
            <person name="Goodwin L."/>
            <person name="Hauser L."/>
            <person name="Lajus A."/>
            <person name="Land M.L."/>
            <person name="Lapidus A."/>
            <person name="Lucas S."/>
            <person name="Medigue C."/>
            <person name="Pitluck S."/>
            <person name="Woyke T."/>
            <person name="Zeytun A."/>
            <person name="Stein L.Y."/>
        </authorList>
    </citation>
    <scope>NUCLEOTIDE SEQUENCE [LARGE SCALE GENOMIC DNA]</scope>
    <source>
        <strain evidence="5 6">BG8</strain>
    </source>
</reference>
<gene>
    <name evidence="5" type="ORF">Metal_1794</name>
</gene>
<dbReference type="STRING" id="686340.Metal_1794"/>
<dbReference type="InterPro" id="IPR026170">
    <property type="entry name" value="FAM173A/B"/>
</dbReference>
<keyword evidence="2" id="KW-0808">Transferase</keyword>
<dbReference type="GO" id="GO:0032259">
    <property type="term" value="P:methylation"/>
    <property type="evidence" value="ECO:0007669"/>
    <property type="project" value="UniProtKB-KW"/>
</dbReference>
<dbReference type="GO" id="GO:0016279">
    <property type="term" value="F:protein-lysine N-methyltransferase activity"/>
    <property type="evidence" value="ECO:0007669"/>
    <property type="project" value="InterPro"/>
</dbReference>
<evidence type="ECO:0000256" key="1">
    <source>
        <dbReference type="ARBA" id="ARBA00022603"/>
    </source>
</evidence>